<dbReference type="RefSeq" id="WP_066758745.1">
    <property type="nucleotide sequence ID" value="NZ_CP015199.1"/>
</dbReference>
<accession>A0A172Y0H7</accession>
<evidence type="ECO:0000313" key="3">
    <source>
        <dbReference type="Proteomes" id="UP000077824"/>
    </source>
</evidence>
<dbReference type="KEGG" id="chh:A0O34_20250"/>
<dbReference type="Proteomes" id="UP000077824">
    <property type="component" value="Chromosome"/>
</dbReference>
<feature type="signal peptide" evidence="1">
    <location>
        <begin position="1"/>
        <end position="20"/>
    </location>
</feature>
<dbReference type="STRING" id="1685010.A0O34_20250"/>
<dbReference type="OrthoDB" id="933310at2"/>
<keyword evidence="3" id="KW-1185">Reference proteome</keyword>
<evidence type="ECO:0000256" key="1">
    <source>
        <dbReference type="SAM" id="SignalP"/>
    </source>
</evidence>
<keyword evidence="1" id="KW-0732">Signal</keyword>
<reference evidence="2 3" key="1">
    <citation type="submission" date="2016-04" db="EMBL/GenBank/DDBJ databases">
        <title>Complete Genome Sequence of Chryseobacterium sp. IHBB 10212.</title>
        <authorList>
            <person name="Pal M."/>
            <person name="Swarnkar M.K."/>
            <person name="Kaushal K."/>
            <person name="Chhibber S."/>
            <person name="Singh A.K."/>
            <person name="Gulati A."/>
        </authorList>
    </citation>
    <scope>NUCLEOTIDE SEQUENCE [LARGE SCALE GENOMIC DNA]</scope>
    <source>
        <strain evidence="2 3">IHBB 10212</strain>
    </source>
</reference>
<sequence>MKNILLVVSGLIFGSINAQVGIGTSTPNPSSILDINVNSLPTNAKKGLLLPQVALTSVNDLTTIPNPANGLLVYNTVNAGLVPTNVVKDNVYKFLTSKNAWVLMLDQDALANLSIPTVASVLGFNKTGNDTTYLGADISGGNQIRQVMYDRIRLQSAVCTYDSNTKEFIANKAGYFNFQVNLVVKGPINGNVRIGVSKPYTGPKPTSVSNATVAFLSQNTYDAAASLPIPMAVNGLLYMNAGEKVIFMTRYIDPSVNSLDVESINYDRTLVSSVNVTYFSN</sequence>
<organism evidence="2 3">
    <name type="scientific">Chryseobacterium glaciei</name>
    <dbReference type="NCBI Taxonomy" id="1685010"/>
    <lineage>
        <taxon>Bacteria</taxon>
        <taxon>Pseudomonadati</taxon>
        <taxon>Bacteroidota</taxon>
        <taxon>Flavobacteriia</taxon>
        <taxon>Flavobacteriales</taxon>
        <taxon>Weeksellaceae</taxon>
        <taxon>Chryseobacterium group</taxon>
        <taxon>Chryseobacterium</taxon>
    </lineage>
</organism>
<dbReference type="EMBL" id="CP015199">
    <property type="protein sequence ID" value="ANF52701.1"/>
    <property type="molecule type" value="Genomic_DNA"/>
</dbReference>
<proteinExistence type="predicted"/>
<gene>
    <name evidence="2" type="ORF">A0O34_20250</name>
</gene>
<evidence type="ECO:0000313" key="2">
    <source>
        <dbReference type="EMBL" id="ANF52701.1"/>
    </source>
</evidence>
<protein>
    <submittedName>
        <fullName evidence="2">Uncharacterized protein</fullName>
    </submittedName>
</protein>
<feature type="chain" id="PRO_5008004082" evidence="1">
    <location>
        <begin position="21"/>
        <end position="281"/>
    </location>
</feature>
<dbReference type="AlphaFoldDB" id="A0A172Y0H7"/>
<name>A0A172Y0H7_9FLAO</name>